<feature type="region of interest" description="Disordered" evidence="1">
    <location>
        <begin position="250"/>
        <end position="270"/>
    </location>
</feature>
<feature type="compositionally biased region" description="Polar residues" evidence="1">
    <location>
        <begin position="260"/>
        <end position="270"/>
    </location>
</feature>
<sequence>MSKRGLVQLEAAHFSNVIGAIQRTASLTGGAVRGLPGGVVIGGLPGVASFASSISDAQKEFQLGRVHACLERIRQLETSFNGITGRWNSTVLSVISSARQGRQAVPLAKLNEVKNAQTRMQQLIRPAEKAFRDLVTALEHEVAMEGRRVDETADESSDVDLPDDVAEAYRCGPRIELRQGDDKKTRIVPALEKQACYFVKGLKPPRVLRLTSLSKQAIGAIDTLRQVEQTIEAVELAKLIDTGIWLVRPKSDADSDTRPSETSGESPDDK</sequence>
<keyword evidence="3" id="KW-1185">Reference proteome</keyword>
<dbReference type="Proteomes" id="UP000318081">
    <property type="component" value="Chromosome"/>
</dbReference>
<dbReference type="EMBL" id="CP036432">
    <property type="protein sequence ID" value="QDV88824.1"/>
    <property type="molecule type" value="Genomic_DNA"/>
</dbReference>
<proteinExistence type="predicted"/>
<organism evidence="2 3">
    <name type="scientific">Stieleria magnilauensis</name>
    <dbReference type="NCBI Taxonomy" id="2527963"/>
    <lineage>
        <taxon>Bacteria</taxon>
        <taxon>Pseudomonadati</taxon>
        <taxon>Planctomycetota</taxon>
        <taxon>Planctomycetia</taxon>
        <taxon>Pirellulales</taxon>
        <taxon>Pirellulaceae</taxon>
        <taxon>Stieleria</taxon>
    </lineage>
</organism>
<protein>
    <submittedName>
        <fullName evidence="2">Uncharacterized protein</fullName>
    </submittedName>
</protein>
<evidence type="ECO:0000313" key="2">
    <source>
        <dbReference type="EMBL" id="QDV88824.1"/>
    </source>
</evidence>
<evidence type="ECO:0000256" key="1">
    <source>
        <dbReference type="SAM" id="MobiDB-lite"/>
    </source>
</evidence>
<name>A0ABX5Y8M4_9BACT</name>
<accession>A0ABX5Y8M4</accession>
<dbReference type="RefSeq" id="WP_419580776.1">
    <property type="nucleotide sequence ID" value="NZ_CP036432.1"/>
</dbReference>
<gene>
    <name evidence="2" type="ORF">TBK1r_78590</name>
</gene>
<evidence type="ECO:0000313" key="3">
    <source>
        <dbReference type="Proteomes" id="UP000318081"/>
    </source>
</evidence>
<reference evidence="2 3" key="1">
    <citation type="submission" date="2019-02" db="EMBL/GenBank/DDBJ databases">
        <title>Deep-cultivation of Planctomycetes and their phenomic and genomic characterization uncovers novel biology.</title>
        <authorList>
            <person name="Wiegand S."/>
            <person name="Jogler M."/>
            <person name="Boedeker C."/>
            <person name="Pinto D."/>
            <person name="Vollmers J."/>
            <person name="Rivas-Marin E."/>
            <person name="Kohn T."/>
            <person name="Peeters S.H."/>
            <person name="Heuer A."/>
            <person name="Rast P."/>
            <person name="Oberbeckmann S."/>
            <person name="Bunk B."/>
            <person name="Jeske O."/>
            <person name="Meyerdierks A."/>
            <person name="Storesund J.E."/>
            <person name="Kallscheuer N."/>
            <person name="Luecker S."/>
            <person name="Lage O.M."/>
            <person name="Pohl T."/>
            <person name="Merkel B.J."/>
            <person name="Hornburger P."/>
            <person name="Mueller R.-W."/>
            <person name="Bruemmer F."/>
            <person name="Labrenz M."/>
            <person name="Spormann A.M."/>
            <person name="Op den Camp H."/>
            <person name="Overmann J."/>
            <person name="Amann R."/>
            <person name="Jetten M.S.M."/>
            <person name="Mascher T."/>
            <person name="Medema M.H."/>
            <person name="Devos D.P."/>
            <person name="Kaster A.-K."/>
            <person name="Ovreas L."/>
            <person name="Rohde M."/>
            <person name="Galperin M.Y."/>
            <person name="Jogler C."/>
        </authorList>
    </citation>
    <scope>NUCLEOTIDE SEQUENCE [LARGE SCALE GENOMIC DNA]</scope>
    <source>
        <strain evidence="2 3">TBK1r</strain>
    </source>
</reference>
<feature type="compositionally biased region" description="Basic and acidic residues" evidence="1">
    <location>
        <begin position="250"/>
        <end position="259"/>
    </location>
</feature>